<name>A0A1B6E0U2_9HEMI</name>
<keyword evidence="2 5" id="KW-0812">Transmembrane</keyword>
<sequence length="199" mass="21539">EDSTTHTKTFKDLLTTPATIKALLITLTLLALQQLSGATVMLVYTQQLFELTNTGISASKSAMIYGIVYSIGAAIGPVFAKQCGFRKPLICSGITLFLSEFSLGIYLFLLSIGADLINLTWSPIVFVLLYAATFNFALGSMPWAIMGELLPPSIKTQGAAVCTSGCFLFAFLTTKSFPLLCQILHTHVVFWIFATASVF</sequence>
<evidence type="ECO:0000259" key="6">
    <source>
        <dbReference type="PROSITE" id="PS50850"/>
    </source>
</evidence>
<dbReference type="PANTHER" id="PTHR48021:SF47">
    <property type="entry name" value="GH17672P"/>
    <property type="match status" value="1"/>
</dbReference>
<evidence type="ECO:0000256" key="2">
    <source>
        <dbReference type="ARBA" id="ARBA00022692"/>
    </source>
</evidence>
<accession>A0A1B6E0U2</accession>
<dbReference type="GO" id="GO:0016020">
    <property type="term" value="C:membrane"/>
    <property type="evidence" value="ECO:0007669"/>
    <property type="project" value="UniProtKB-SubCell"/>
</dbReference>
<feature type="transmembrane region" description="Helical" evidence="5">
    <location>
        <begin position="89"/>
        <end position="112"/>
    </location>
</feature>
<dbReference type="AlphaFoldDB" id="A0A1B6E0U2"/>
<dbReference type="Pfam" id="PF00083">
    <property type="entry name" value="Sugar_tr"/>
    <property type="match status" value="1"/>
</dbReference>
<feature type="transmembrane region" description="Helical" evidence="5">
    <location>
        <begin position="20"/>
        <end position="42"/>
    </location>
</feature>
<feature type="transmembrane region" description="Helical" evidence="5">
    <location>
        <begin position="62"/>
        <end position="80"/>
    </location>
</feature>
<evidence type="ECO:0000313" key="8">
    <source>
        <dbReference type="EMBL" id="JAS31552.1"/>
    </source>
</evidence>
<proteinExistence type="predicted"/>
<evidence type="ECO:0000256" key="3">
    <source>
        <dbReference type="ARBA" id="ARBA00022989"/>
    </source>
</evidence>
<dbReference type="InterPro" id="IPR005828">
    <property type="entry name" value="MFS_sugar_transport-like"/>
</dbReference>
<dbReference type="InterPro" id="IPR050549">
    <property type="entry name" value="MFS_Trehalose_Transporter"/>
</dbReference>
<organism evidence="8">
    <name type="scientific">Clastoptera arizonana</name>
    <name type="common">Arizona spittle bug</name>
    <dbReference type="NCBI Taxonomy" id="38151"/>
    <lineage>
        <taxon>Eukaryota</taxon>
        <taxon>Metazoa</taxon>
        <taxon>Ecdysozoa</taxon>
        <taxon>Arthropoda</taxon>
        <taxon>Hexapoda</taxon>
        <taxon>Insecta</taxon>
        <taxon>Pterygota</taxon>
        <taxon>Neoptera</taxon>
        <taxon>Paraneoptera</taxon>
        <taxon>Hemiptera</taxon>
        <taxon>Auchenorrhyncha</taxon>
        <taxon>Cercopoidea</taxon>
        <taxon>Clastopteridae</taxon>
        <taxon>Clastoptera</taxon>
    </lineage>
</organism>
<dbReference type="EMBL" id="GEDC01005746">
    <property type="protein sequence ID" value="JAS31552.1"/>
    <property type="molecule type" value="Transcribed_RNA"/>
</dbReference>
<dbReference type="SUPFAM" id="SSF103473">
    <property type="entry name" value="MFS general substrate transporter"/>
    <property type="match status" value="1"/>
</dbReference>
<reference evidence="8" key="1">
    <citation type="submission" date="2015-12" db="EMBL/GenBank/DDBJ databases">
        <title>De novo transcriptome assembly of four potential Pierce s Disease insect vectors from Arizona vineyards.</title>
        <authorList>
            <person name="Tassone E.E."/>
        </authorList>
    </citation>
    <scope>NUCLEOTIDE SEQUENCE</scope>
</reference>
<comment type="subcellular location">
    <subcellularLocation>
        <location evidence="1">Membrane</location>
        <topology evidence="1">Multi-pass membrane protein</topology>
    </subcellularLocation>
</comment>
<evidence type="ECO:0000256" key="5">
    <source>
        <dbReference type="SAM" id="Phobius"/>
    </source>
</evidence>
<evidence type="ECO:0000256" key="4">
    <source>
        <dbReference type="ARBA" id="ARBA00023136"/>
    </source>
</evidence>
<keyword evidence="4 5" id="KW-0472">Membrane</keyword>
<feature type="transmembrane region" description="Helical" evidence="5">
    <location>
        <begin position="124"/>
        <end position="145"/>
    </location>
</feature>
<evidence type="ECO:0000256" key="1">
    <source>
        <dbReference type="ARBA" id="ARBA00004141"/>
    </source>
</evidence>
<dbReference type="GO" id="GO:0022857">
    <property type="term" value="F:transmembrane transporter activity"/>
    <property type="evidence" value="ECO:0007669"/>
    <property type="project" value="InterPro"/>
</dbReference>
<dbReference type="EMBL" id="GEDC01026879">
    <property type="protein sequence ID" value="JAS10419.1"/>
    <property type="molecule type" value="Transcribed_RNA"/>
</dbReference>
<dbReference type="PROSITE" id="PS50850">
    <property type="entry name" value="MFS"/>
    <property type="match status" value="1"/>
</dbReference>
<dbReference type="InterPro" id="IPR003663">
    <property type="entry name" value="Sugar/inositol_transpt"/>
</dbReference>
<dbReference type="PRINTS" id="PR00171">
    <property type="entry name" value="SUGRTRNSPORT"/>
</dbReference>
<dbReference type="PANTHER" id="PTHR48021">
    <property type="match status" value="1"/>
</dbReference>
<evidence type="ECO:0000313" key="7">
    <source>
        <dbReference type="EMBL" id="JAS10419.1"/>
    </source>
</evidence>
<dbReference type="InterPro" id="IPR020846">
    <property type="entry name" value="MFS_dom"/>
</dbReference>
<gene>
    <name evidence="7" type="ORF">g.4838</name>
    <name evidence="8" type="ORF">g.4839</name>
</gene>
<dbReference type="InterPro" id="IPR036259">
    <property type="entry name" value="MFS_trans_sf"/>
</dbReference>
<dbReference type="Gene3D" id="1.20.1250.20">
    <property type="entry name" value="MFS general substrate transporter like domains"/>
    <property type="match status" value="1"/>
</dbReference>
<protein>
    <recommendedName>
        <fullName evidence="6">Major facilitator superfamily (MFS) profile domain-containing protein</fullName>
    </recommendedName>
</protein>
<feature type="domain" description="Major facilitator superfamily (MFS) profile" evidence="6">
    <location>
        <begin position="1"/>
        <end position="199"/>
    </location>
</feature>
<keyword evidence="3 5" id="KW-1133">Transmembrane helix</keyword>
<feature type="non-terminal residue" evidence="8">
    <location>
        <position position="199"/>
    </location>
</feature>
<feature type="non-terminal residue" evidence="8">
    <location>
        <position position="1"/>
    </location>
</feature>